<organism evidence="1 2">
    <name type="scientific">Caerostris darwini</name>
    <dbReference type="NCBI Taxonomy" id="1538125"/>
    <lineage>
        <taxon>Eukaryota</taxon>
        <taxon>Metazoa</taxon>
        <taxon>Ecdysozoa</taxon>
        <taxon>Arthropoda</taxon>
        <taxon>Chelicerata</taxon>
        <taxon>Arachnida</taxon>
        <taxon>Araneae</taxon>
        <taxon>Araneomorphae</taxon>
        <taxon>Entelegynae</taxon>
        <taxon>Araneoidea</taxon>
        <taxon>Araneidae</taxon>
        <taxon>Caerostris</taxon>
    </lineage>
</organism>
<protein>
    <submittedName>
        <fullName evidence="1">Uncharacterized protein</fullName>
    </submittedName>
</protein>
<reference evidence="1 2" key="1">
    <citation type="submission" date="2021-06" db="EMBL/GenBank/DDBJ databases">
        <title>Caerostris darwini draft genome.</title>
        <authorList>
            <person name="Kono N."/>
            <person name="Arakawa K."/>
        </authorList>
    </citation>
    <scope>NUCLEOTIDE SEQUENCE [LARGE SCALE GENOMIC DNA]</scope>
</reference>
<evidence type="ECO:0000313" key="2">
    <source>
        <dbReference type="Proteomes" id="UP001054837"/>
    </source>
</evidence>
<accession>A0AAV4SKW0</accession>
<comment type="caution">
    <text evidence="1">The sequence shown here is derived from an EMBL/GenBank/DDBJ whole genome shotgun (WGS) entry which is preliminary data.</text>
</comment>
<dbReference type="EMBL" id="BPLQ01008094">
    <property type="protein sequence ID" value="GIY34725.1"/>
    <property type="molecule type" value="Genomic_DNA"/>
</dbReference>
<evidence type="ECO:0000313" key="1">
    <source>
        <dbReference type="EMBL" id="GIY34725.1"/>
    </source>
</evidence>
<gene>
    <name evidence="1" type="ORF">CDAR_4461</name>
</gene>
<name>A0AAV4SKW0_9ARAC</name>
<dbReference type="Proteomes" id="UP001054837">
    <property type="component" value="Unassembled WGS sequence"/>
</dbReference>
<dbReference type="AlphaFoldDB" id="A0AAV4SKW0"/>
<keyword evidence="2" id="KW-1185">Reference proteome</keyword>
<proteinExistence type="predicted"/>
<sequence>MPPKVLWDIFSQKPPQLQEHLKGDENVGSLSVGKILVCCSIQNGMSSPFIKFRKNMFGIWDDKQLHINITFYRFYIYGRIYAAIQLYRRKFPSIPKRGSTACKILRRGCFTSEGDALWAPLSREGGSSEETGCISKDKLPGCRV</sequence>